<keyword evidence="1" id="KW-0479">Metal-binding</keyword>
<dbReference type="GO" id="GO:0003676">
    <property type="term" value="F:nucleic acid binding"/>
    <property type="evidence" value="ECO:0007669"/>
    <property type="project" value="InterPro"/>
</dbReference>
<dbReference type="AlphaFoldDB" id="A0A8S3VFU0"/>
<protein>
    <recommendedName>
        <fullName evidence="2">CCHC-type domain-containing protein</fullName>
    </recommendedName>
</protein>
<dbReference type="PROSITE" id="PS50158">
    <property type="entry name" value="ZF_CCHC"/>
    <property type="match status" value="1"/>
</dbReference>
<dbReference type="OrthoDB" id="5986047at2759"/>
<keyword evidence="4" id="KW-1185">Reference proteome</keyword>
<dbReference type="GO" id="GO:0008270">
    <property type="term" value="F:zinc ion binding"/>
    <property type="evidence" value="ECO:0007669"/>
    <property type="project" value="UniProtKB-KW"/>
</dbReference>
<organism evidence="3 4">
    <name type="scientific">Mytilus edulis</name>
    <name type="common">Blue mussel</name>
    <dbReference type="NCBI Taxonomy" id="6550"/>
    <lineage>
        <taxon>Eukaryota</taxon>
        <taxon>Metazoa</taxon>
        <taxon>Spiralia</taxon>
        <taxon>Lophotrochozoa</taxon>
        <taxon>Mollusca</taxon>
        <taxon>Bivalvia</taxon>
        <taxon>Autobranchia</taxon>
        <taxon>Pteriomorphia</taxon>
        <taxon>Mytilida</taxon>
        <taxon>Mytiloidea</taxon>
        <taxon>Mytilidae</taxon>
        <taxon>Mytilinae</taxon>
        <taxon>Mytilus</taxon>
    </lineage>
</organism>
<dbReference type="Proteomes" id="UP000683360">
    <property type="component" value="Unassembled WGS sequence"/>
</dbReference>
<evidence type="ECO:0000313" key="4">
    <source>
        <dbReference type="Proteomes" id="UP000683360"/>
    </source>
</evidence>
<dbReference type="EMBL" id="CAJPWZ010003259">
    <property type="protein sequence ID" value="CAG2255114.1"/>
    <property type="molecule type" value="Genomic_DNA"/>
</dbReference>
<gene>
    <name evidence="3" type="ORF">MEDL_66620</name>
</gene>
<accession>A0A8S3VFU0</accession>
<reference evidence="3" key="1">
    <citation type="submission" date="2021-03" db="EMBL/GenBank/DDBJ databases">
        <authorList>
            <person name="Bekaert M."/>
        </authorList>
    </citation>
    <scope>NUCLEOTIDE SEQUENCE</scope>
</reference>
<evidence type="ECO:0000259" key="2">
    <source>
        <dbReference type="PROSITE" id="PS50158"/>
    </source>
</evidence>
<evidence type="ECO:0000313" key="3">
    <source>
        <dbReference type="EMBL" id="CAG2255114.1"/>
    </source>
</evidence>
<keyword evidence="1" id="KW-0863">Zinc-finger</keyword>
<sequence length="201" mass="23295">MFDQMYQDMKRIDETQTSVKGHNYHDERQFDRQPFNVNAPYYGPNGNCRRNNSDRNTNQENIPKCYYCGQPGLLARKCYSLRCSNDDFIYNYYCNLITWGLQFINMSDTAKEGDTERLILSMKENAEFFYSNSTMSKYFTECVNTILQVNFLLSQHTKMRVLEGAFVNTKGGNGKNNEADLVQEHAIRNQKNITGGLSKSS</sequence>
<dbReference type="InterPro" id="IPR001878">
    <property type="entry name" value="Znf_CCHC"/>
</dbReference>
<name>A0A8S3VFU0_MYTED</name>
<keyword evidence="1" id="KW-0862">Zinc</keyword>
<proteinExistence type="predicted"/>
<evidence type="ECO:0000256" key="1">
    <source>
        <dbReference type="PROSITE-ProRule" id="PRU00047"/>
    </source>
</evidence>
<comment type="caution">
    <text evidence="3">The sequence shown here is derived from an EMBL/GenBank/DDBJ whole genome shotgun (WGS) entry which is preliminary data.</text>
</comment>
<dbReference type="InterPro" id="IPR046496">
    <property type="entry name" value="DUF6589"/>
</dbReference>
<dbReference type="Pfam" id="PF20231">
    <property type="entry name" value="DUF6589"/>
    <property type="match status" value="1"/>
</dbReference>
<feature type="domain" description="CCHC-type" evidence="2">
    <location>
        <begin position="64"/>
        <end position="78"/>
    </location>
</feature>